<dbReference type="NCBIfam" id="TIGR01524">
    <property type="entry name" value="ATPase-IIIB_Mg"/>
    <property type="match status" value="1"/>
</dbReference>
<keyword evidence="9 18" id="KW-0812">Transmembrane</keyword>
<dbReference type="SUPFAM" id="SSF81653">
    <property type="entry name" value="Calcium ATPase, transduction domain A"/>
    <property type="match status" value="1"/>
</dbReference>
<evidence type="ECO:0000256" key="15">
    <source>
        <dbReference type="ARBA" id="ARBA00023136"/>
    </source>
</evidence>
<proteinExistence type="inferred from homology"/>
<feature type="transmembrane region" description="Helical" evidence="18">
    <location>
        <begin position="847"/>
        <end position="869"/>
    </location>
</feature>
<evidence type="ECO:0000256" key="2">
    <source>
        <dbReference type="ARBA" id="ARBA00004429"/>
    </source>
</evidence>
<evidence type="ECO:0000256" key="6">
    <source>
        <dbReference type="ARBA" id="ARBA00022475"/>
    </source>
</evidence>
<dbReference type="Pfam" id="PF00690">
    <property type="entry name" value="Cation_ATPase_N"/>
    <property type="match status" value="1"/>
</dbReference>
<dbReference type="InterPro" id="IPR023299">
    <property type="entry name" value="ATPase_P-typ_cyto_dom_N"/>
</dbReference>
<dbReference type="OrthoDB" id="9760364at2"/>
<keyword evidence="12" id="KW-0460">Magnesium</keyword>
<dbReference type="RefSeq" id="WP_118903072.1">
    <property type="nucleotide sequence ID" value="NZ_QOCR01000008.1"/>
</dbReference>
<keyword evidence="11" id="KW-0067">ATP-binding</keyword>
<feature type="transmembrane region" description="Helical" evidence="18">
    <location>
        <begin position="780"/>
        <end position="803"/>
    </location>
</feature>
<dbReference type="AlphaFoldDB" id="A0A3R6V866"/>
<evidence type="ECO:0000256" key="16">
    <source>
        <dbReference type="ARBA" id="ARBA00029806"/>
    </source>
</evidence>
<feature type="domain" description="Cation-transporting P-type ATPase N-terminal" evidence="19">
    <location>
        <begin position="9"/>
        <end position="82"/>
    </location>
</feature>
<evidence type="ECO:0000313" key="20">
    <source>
        <dbReference type="EMBL" id="RHW49211.1"/>
    </source>
</evidence>
<keyword evidence="6" id="KW-1003">Cell membrane</keyword>
<dbReference type="Pfam" id="PF13246">
    <property type="entry name" value="Cation_ATPase"/>
    <property type="match status" value="1"/>
</dbReference>
<dbReference type="InterPro" id="IPR001757">
    <property type="entry name" value="P_typ_ATPase"/>
</dbReference>
<dbReference type="GO" id="GO:0015444">
    <property type="term" value="F:P-type magnesium transporter activity"/>
    <property type="evidence" value="ECO:0007669"/>
    <property type="project" value="UniProtKB-EC"/>
</dbReference>
<evidence type="ECO:0000313" key="21">
    <source>
        <dbReference type="Proteomes" id="UP000284109"/>
    </source>
</evidence>
<evidence type="ECO:0000256" key="12">
    <source>
        <dbReference type="ARBA" id="ARBA00022842"/>
    </source>
</evidence>
<dbReference type="InterPro" id="IPR023214">
    <property type="entry name" value="HAD_sf"/>
</dbReference>
<keyword evidence="13" id="KW-1278">Translocase</keyword>
<dbReference type="SFLD" id="SFLDS00003">
    <property type="entry name" value="Haloacid_Dehalogenase"/>
    <property type="match status" value="1"/>
</dbReference>
<keyword evidence="20" id="KW-0378">Hydrolase</keyword>
<dbReference type="GO" id="GO:0005524">
    <property type="term" value="F:ATP binding"/>
    <property type="evidence" value="ECO:0007669"/>
    <property type="project" value="UniProtKB-KW"/>
</dbReference>
<comment type="function">
    <text evidence="1">Mediates magnesium influx to the cytosol.</text>
</comment>
<evidence type="ECO:0000256" key="8">
    <source>
        <dbReference type="ARBA" id="ARBA00022553"/>
    </source>
</evidence>
<feature type="transmembrane region" description="Helical" evidence="18">
    <location>
        <begin position="284"/>
        <end position="310"/>
    </location>
</feature>
<feature type="transmembrane region" description="Helical" evidence="18">
    <location>
        <begin position="92"/>
        <end position="111"/>
    </location>
</feature>
<accession>A0A3R6V866</accession>
<feature type="transmembrane region" description="Helical" evidence="18">
    <location>
        <begin position="675"/>
        <end position="692"/>
    </location>
</feature>
<dbReference type="SUPFAM" id="SSF81665">
    <property type="entry name" value="Calcium ATPase, transmembrane domain M"/>
    <property type="match status" value="1"/>
</dbReference>
<dbReference type="InterPro" id="IPR044492">
    <property type="entry name" value="P_typ_ATPase_HD_dom"/>
</dbReference>
<dbReference type="SMART" id="SM00831">
    <property type="entry name" value="Cation_ATPase_N"/>
    <property type="match status" value="1"/>
</dbReference>
<dbReference type="InterPro" id="IPR023298">
    <property type="entry name" value="ATPase_P-typ_TM_dom_sf"/>
</dbReference>
<gene>
    <name evidence="20" type="primary">mgtA</name>
    <name evidence="20" type="ORF">DS831_09165</name>
</gene>
<evidence type="ECO:0000256" key="14">
    <source>
        <dbReference type="ARBA" id="ARBA00022989"/>
    </source>
</evidence>
<dbReference type="InterPro" id="IPR006068">
    <property type="entry name" value="ATPase_P-typ_cation-transptr_C"/>
</dbReference>
<comment type="catalytic activity">
    <reaction evidence="17">
        <text>Mg(2+)(out) + ATP + H2O = Mg(2+)(in) + ADP + phosphate + H(+)</text>
        <dbReference type="Rhea" id="RHEA:10260"/>
        <dbReference type="ChEBI" id="CHEBI:15377"/>
        <dbReference type="ChEBI" id="CHEBI:15378"/>
        <dbReference type="ChEBI" id="CHEBI:18420"/>
        <dbReference type="ChEBI" id="CHEBI:30616"/>
        <dbReference type="ChEBI" id="CHEBI:43474"/>
        <dbReference type="ChEBI" id="CHEBI:456216"/>
        <dbReference type="EC" id="7.2.2.14"/>
    </reaction>
</comment>
<dbReference type="InterPro" id="IPR008250">
    <property type="entry name" value="ATPase_P-typ_transduc_dom_A_sf"/>
</dbReference>
<feature type="transmembrane region" description="Helical" evidence="18">
    <location>
        <begin position="815"/>
        <end position="835"/>
    </location>
</feature>
<evidence type="ECO:0000256" key="3">
    <source>
        <dbReference type="ARBA" id="ARBA00008746"/>
    </source>
</evidence>
<keyword evidence="21" id="KW-1185">Reference proteome</keyword>
<feature type="transmembrane region" description="Helical" evidence="18">
    <location>
        <begin position="54"/>
        <end position="80"/>
    </location>
</feature>
<evidence type="ECO:0000256" key="9">
    <source>
        <dbReference type="ARBA" id="ARBA00022692"/>
    </source>
</evidence>
<keyword evidence="10" id="KW-0547">Nucleotide-binding</keyword>
<dbReference type="Pfam" id="PF00122">
    <property type="entry name" value="E1-E2_ATPase"/>
    <property type="match status" value="1"/>
</dbReference>
<organism evidence="20 21">
    <name type="scientific">Bombilactobacillus bombi</name>
    <dbReference type="NCBI Taxonomy" id="1303590"/>
    <lineage>
        <taxon>Bacteria</taxon>
        <taxon>Bacillati</taxon>
        <taxon>Bacillota</taxon>
        <taxon>Bacilli</taxon>
        <taxon>Lactobacillales</taxon>
        <taxon>Lactobacillaceae</taxon>
        <taxon>Bombilactobacillus</taxon>
    </lineage>
</organism>
<evidence type="ECO:0000256" key="4">
    <source>
        <dbReference type="ARBA" id="ARBA00012786"/>
    </source>
</evidence>
<protein>
    <recommendedName>
        <fullName evidence="5">Magnesium-transporting ATPase, P-type 1</fullName>
        <ecNumber evidence="4">7.2.2.14</ecNumber>
    </recommendedName>
    <alternativeName>
        <fullName evidence="16">Mg(2+) transport ATPase, P-type 1</fullName>
    </alternativeName>
</protein>
<dbReference type="SUPFAM" id="SSF81660">
    <property type="entry name" value="Metal cation-transporting ATPase, ATP-binding domain N"/>
    <property type="match status" value="1"/>
</dbReference>
<evidence type="ECO:0000256" key="13">
    <source>
        <dbReference type="ARBA" id="ARBA00022967"/>
    </source>
</evidence>
<evidence type="ECO:0000256" key="5">
    <source>
        <dbReference type="ARBA" id="ARBA00013555"/>
    </source>
</evidence>
<keyword evidence="14 18" id="KW-1133">Transmembrane helix</keyword>
<dbReference type="InterPro" id="IPR018303">
    <property type="entry name" value="ATPase_P-typ_P_site"/>
</dbReference>
<dbReference type="Gene3D" id="3.40.1110.10">
    <property type="entry name" value="Calcium-transporting ATPase, cytoplasmic domain N"/>
    <property type="match status" value="1"/>
</dbReference>
<dbReference type="NCBIfam" id="TIGR01494">
    <property type="entry name" value="ATPase_P-type"/>
    <property type="match status" value="2"/>
</dbReference>
<evidence type="ECO:0000256" key="11">
    <source>
        <dbReference type="ARBA" id="ARBA00022840"/>
    </source>
</evidence>
<evidence type="ECO:0000256" key="10">
    <source>
        <dbReference type="ARBA" id="ARBA00022741"/>
    </source>
</evidence>
<comment type="subcellular location">
    <subcellularLocation>
        <location evidence="2">Cell inner membrane</location>
        <topology evidence="2">Multi-pass membrane protein</topology>
    </subcellularLocation>
</comment>
<evidence type="ECO:0000259" key="19">
    <source>
        <dbReference type="SMART" id="SM00831"/>
    </source>
</evidence>
<comment type="caution">
    <text evidence="20">The sequence shown here is derived from an EMBL/GenBank/DDBJ whole genome shotgun (WGS) entry which is preliminary data.</text>
</comment>
<dbReference type="NCBIfam" id="NF011702">
    <property type="entry name" value="PRK15122.1"/>
    <property type="match status" value="1"/>
</dbReference>
<dbReference type="Gene3D" id="3.40.50.1000">
    <property type="entry name" value="HAD superfamily/HAD-like"/>
    <property type="match status" value="1"/>
</dbReference>
<evidence type="ECO:0000256" key="1">
    <source>
        <dbReference type="ARBA" id="ARBA00003954"/>
    </source>
</evidence>
<sequence>MAIFQDYKQVAQQAPQEVLHTLQTSMHGLTAEQVVSLREQYGSNKLTYHHKTPLAVQVVQAFVTPFTMVLVILGIISFLTDYVWATPTTRDLTGTLIIALMVIASGTMTLIQSVKSTNAAENLQSMVKVTVQVWRNQQLQELTLDELVVGDVVKLAAGDMIPADLRLLQARDLFVSQAALTGESYPVEKQAHYENSNYEDITDYPTLAFMGSNVVSGTAVGVVIAVGSATRFGKVTQSITDNKKNQTNFDIGISQTSWLLIKFMAVMAPIVCVLNGFTKGDWGQAILFGLSMAVGLTPEMLPVIVTTNLVRGALKMSQSGTIVKNVNAIQNFGAMDVLCTDKTGTLTQDQIILEYHYDANHQEDDNILKYAYLNSRFQTGLNNLMDKAIIQAAQNELQIDDSQYQKIDELPFDFSRRRMSTIVQENNGEVEMVTKGAIEEMLSISNQVLTQGQVEPLTTQWHQQILQQVAALNHDGLRVLGLAVKNNPQPQVGSELSVADEAQMTFLGYLAFLDPPKSTAAQAIQALHDHGTEVKIITGDNLLVTQAVCRNLGFTVNNLLTGAQVSQLTTEELAAAVEKTNIFVKIAPDQKAQIVQALRTNGHVVGFLGDGINDAPSLKIADVGISVDTAVDIAKQSAAIVLLKKDLMILEQGVITGRQTFGNIMKYIKATCSSNFGNMFSVLCASAFLPFLPMQPMQLLLLNLIYDLSCLSIPWDRMDAQYLKTPRKWEAQSILSFMKFFGPTSSIFDITTFLALYWFICPQVIGSSFSAASGATRQQFIWLFNSGWFVESLWTQTLVLHALRTQKLPFIQSQASGIMTLVTTFAVVVGSILPFTKIGTTMHLTALPVSFWGLLLITCLAYLLLVTLVKRWYISRFSTLL</sequence>
<dbReference type="SUPFAM" id="SSF56784">
    <property type="entry name" value="HAD-like"/>
    <property type="match status" value="1"/>
</dbReference>
<keyword evidence="15 18" id="KW-0472">Membrane</keyword>
<dbReference type="GO" id="GO:0016887">
    <property type="term" value="F:ATP hydrolysis activity"/>
    <property type="evidence" value="ECO:0007669"/>
    <property type="project" value="InterPro"/>
</dbReference>
<feature type="transmembrane region" description="Helical" evidence="18">
    <location>
        <begin position="259"/>
        <end position="278"/>
    </location>
</feature>
<dbReference type="InterPro" id="IPR059000">
    <property type="entry name" value="ATPase_P-type_domA"/>
</dbReference>
<comment type="similarity">
    <text evidence="3">Belongs to the cation transport ATPase (P-type) (TC 3.A.3) family. Type IIIB subfamily.</text>
</comment>
<dbReference type="PANTHER" id="PTHR42861">
    <property type="entry name" value="CALCIUM-TRANSPORTING ATPASE"/>
    <property type="match status" value="1"/>
</dbReference>
<dbReference type="CDD" id="cd02077">
    <property type="entry name" value="P-type_ATPase_Mg"/>
    <property type="match status" value="1"/>
</dbReference>
<evidence type="ECO:0000256" key="18">
    <source>
        <dbReference type="SAM" id="Phobius"/>
    </source>
</evidence>
<name>A0A3R6V866_9LACO</name>
<dbReference type="InterPro" id="IPR004014">
    <property type="entry name" value="ATPase_P-typ_cation-transptr_N"/>
</dbReference>
<dbReference type="Gene3D" id="2.70.150.10">
    <property type="entry name" value="Calcium-transporting ATPase, cytoplasmic transduction domain A"/>
    <property type="match status" value="1"/>
</dbReference>
<keyword evidence="7" id="KW-0997">Cell inner membrane</keyword>
<evidence type="ECO:0000256" key="7">
    <source>
        <dbReference type="ARBA" id="ARBA00022519"/>
    </source>
</evidence>
<dbReference type="PROSITE" id="PS00154">
    <property type="entry name" value="ATPASE_E1_E2"/>
    <property type="match status" value="1"/>
</dbReference>
<reference evidence="20 21" key="1">
    <citation type="submission" date="2018-07" db="EMBL/GenBank/DDBJ databases">
        <title>Genome sequences of six Lactobacillus spp. isolated from bumble bee guts.</title>
        <authorList>
            <person name="Motta E.V.S."/>
            <person name="Moran N.A."/>
        </authorList>
    </citation>
    <scope>NUCLEOTIDE SEQUENCE [LARGE SCALE GENOMIC DNA]</scope>
    <source>
        <strain evidence="20 21">BI-1.1</strain>
    </source>
</reference>
<dbReference type="SFLD" id="SFLDF00027">
    <property type="entry name" value="p-type_atpase"/>
    <property type="match status" value="1"/>
</dbReference>
<dbReference type="Proteomes" id="UP000284109">
    <property type="component" value="Unassembled WGS sequence"/>
</dbReference>
<dbReference type="EMBL" id="QOCR01000008">
    <property type="protein sequence ID" value="RHW49211.1"/>
    <property type="molecule type" value="Genomic_DNA"/>
</dbReference>
<dbReference type="EC" id="7.2.2.14" evidence="4"/>
<dbReference type="GO" id="GO:0005886">
    <property type="term" value="C:plasma membrane"/>
    <property type="evidence" value="ECO:0007669"/>
    <property type="project" value="UniProtKB-SubCell"/>
</dbReference>
<feature type="transmembrane region" description="Helical" evidence="18">
    <location>
        <begin position="737"/>
        <end position="760"/>
    </location>
</feature>
<dbReference type="PRINTS" id="PR01836">
    <property type="entry name" value="MGATPASE"/>
</dbReference>
<dbReference type="InterPro" id="IPR036412">
    <property type="entry name" value="HAD-like_sf"/>
</dbReference>
<dbReference type="SFLD" id="SFLDG00002">
    <property type="entry name" value="C1.7:_P-type_atpase_like"/>
    <property type="match status" value="1"/>
</dbReference>
<dbReference type="Gene3D" id="1.20.1110.10">
    <property type="entry name" value="Calcium-transporting ATPase, transmembrane domain"/>
    <property type="match status" value="1"/>
</dbReference>
<evidence type="ECO:0000256" key="17">
    <source>
        <dbReference type="ARBA" id="ARBA00047295"/>
    </source>
</evidence>
<keyword evidence="8" id="KW-0597">Phosphoprotein</keyword>
<dbReference type="Pfam" id="PF00689">
    <property type="entry name" value="Cation_ATPase_C"/>
    <property type="match status" value="1"/>
</dbReference>
<dbReference type="InterPro" id="IPR006415">
    <property type="entry name" value="P-type_ATPase_IIIB"/>
</dbReference>